<evidence type="ECO:0000313" key="2">
    <source>
        <dbReference type="EMBL" id="KAF8482824.1"/>
    </source>
</evidence>
<keyword evidence="1" id="KW-0732">Signal</keyword>
<feature type="chain" id="PRO_5040492263" evidence="1">
    <location>
        <begin position="16"/>
        <end position="92"/>
    </location>
</feature>
<evidence type="ECO:0000313" key="3">
    <source>
        <dbReference type="Proteomes" id="UP000759537"/>
    </source>
</evidence>
<dbReference type="Proteomes" id="UP000759537">
    <property type="component" value="Unassembled WGS sequence"/>
</dbReference>
<reference evidence="2" key="2">
    <citation type="journal article" date="2020" name="Nat. Commun.">
        <title>Large-scale genome sequencing of mycorrhizal fungi provides insights into the early evolution of symbiotic traits.</title>
        <authorList>
            <person name="Miyauchi S."/>
            <person name="Kiss E."/>
            <person name="Kuo A."/>
            <person name="Drula E."/>
            <person name="Kohler A."/>
            <person name="Sanchez-Garcia M."/>
            <person name="Morin E."/>
            <person name="Andreopoulos B."/>
            <person name="Barry K.W."/>
            <person name="Bonito G."/>
            <person name="Buee M."/>
            <person name="Carver A."/>
            <person name="Chen C."/>
            <person name="Cichocki N."/>
            <person name="Clum A."/>
            <person name="Culley D."/>
            <person name="Crous P.W."/>
            <person name="Fauchery L."/>
            <person name="Girlanda M."/>
            <person name="Hayes R.D."/>
            <person name="Keri Z."/>
            <person name="LaButti K."/>
            <person name="Lipzen A."/>
            <person name="Lombard V."/>
            <person name="Magnuson J."/>
            <person name="Maillard F."/>
            <person name="Murat C."/>
            <person name="Nolan M."/>
            <person name="Ohm R.A."/>
            <person name="Pangilinan J."/>
            <person name="Pereira M.F."/>
            <person name="Perotto S."/>
            <person name="Peter M."/>
            <person name="Pfister S."/>
            <person name="Riley R."/>
            <person name="Sitrit Y."/>
            <person name="Stielow J.B."/>
            <person name="Szollosi G."/>
            <person name="Zifcakova L."/>
            <person name="Stursova M."/>
            <person name="Spatafora J.W."/>
            <person name="Tedersoo L."/>
            <person name="Vaario L.M."/>
            <person name="Yamada A."/>
            <person name="Yan M."/>
            <person name="Wang P."/>
            <person name="Xu J."/>
            <person name="Bruns T."/>
            <person name="Baldrian P."/>
            <person name="Vilgalys R."/>
            <person name="Dunand C."/>
            <person name="Henrissat B."/>
            <person name="Grigoriev I.V."/>
            <person name="Hibbett D."/>
            <person name="Nagy L.G."/>
            <person name="Martin F.M."/>
        </authorList>
    </citation>
    <scope>NUCLEOTIDE SEQUENCE</scope>
    <source>
        <strain evidence="2">Prilba</strain>
    </source>
</reference>
<protein>
    <submittedName>
        <fullName evidence="2">Uncharacterized protein</fullName>
    </submittedName>
</protein>
<dbReference type="AlphaFoldDB" id="A0A9P5N073"/>
<dbReference type="EMBL" id="WHVB01000005">
    <property type="protein sequence ID" value="KAF8482824.1"/>
    <property type="molecule type" value="Genomic_DNA"/>
</dbReference>
<keyword evidence="3" id="KW-1185">Reference proteome</keyword>
<accession>A0A9P5N073</accession>
<gene>
    <name evidence="2" type="ORF">DFH94DRAFT_690982</name>
</gene>
<evidence type="ECO:0000256" key="1">
    <source>
        <dbReference type="SAM" id="SignalP"/>
    </source>
</evidence>
<reference evidence="2" key="1">
    <citation type="submission" date="2019-10" db="EMBL/GenBank/DDBJ databases">
        <authorList>
            <consortium name="DOE Joint Genome Institute"/>
            <person name="Kuo A."/>
            <person name="Miyauchi S."/>
            <person name="Kiss E."/>
            <person name="Drula E."/>
            <person name="Kohler A."/>
            <person name="Sanchez-Garcia M."/>
            <person name="Andreopoulos B."/>
            <person name="Barry K.W."/>
            <person name="Bonito G."/>
            <person name="Buee M."/>
            <person name="Carver A."/>
            <person name="Chen C."/>
            <person name="Cichocki N."/>
            <person name="Clum A."/>
            <person name="Culley D."/>
            <person name="Crous P.W."/>
            <person name="Fauchery L."/>
            <person name="Girlanda M."/>
            <person name="Hayes R."/>
            <person name="Keri Z."/>
            <person name="LaButti K."/>
            <person name="Lipzen A."/>
            <person name="Lombard V."/>
            <person name="Magnuson J."/>
            <person name="Maillard F."/>
            <person name="Morin E."/>
            <person name="Murat C."/>
            <person name="Nolan M."/>
            <person name="Ohm R."/>
            <person name="Pangilinan J."/>
            <person name="Pereira M."/>
            <person name="Perotto S."/>
            <person name="Peter M."/>
            <person name="Riley R."/>
            <person name="Sitrit Y."/>
            <person name="Stielow B."/>
            <person name="Szollosi G."/>
            <person name="Zifcakova L."/>
            <person name="Stursova M."/>
            <person name="Spatafora J.W."/>
            <person name="Tedersoo L."/>
            <person name="Vaario L.-M."/>
            <person name="Yamada A."/>
            <person name="Yan M."/>
            <person name="Wang P."/>
            <person name="Xu J."/>
            <person name="Bruns T."/>
            <person name="Baldrian P."/>
            <person name="Vilgalys R."/>
            <person name="Henrissat B."/>
            <person name="Grigoriev I.V."/>
            <person name="Hibbett D."/>
            <person name="Nagy L.G."/>
            <person name="Martin F.M."/>
        </authorList>
    </citation>
    <scope>NUCLEOTIDE SEQUENCE</scope>
    <source>
        <strain evidence="2">Prilba</strain>
    </source>
</reference>
<proteinExistence type="predicted"/>
<sequence length="92" mass="10699">MVLLIFMNCLYSAKGNEEKQDFVRRHISYHHWIKHFDEQKLELVVMRPTGWHGESRGTSGGHITADFLTMDGIFVKTKHVYCNDAAYEGLEI</sequence>
<name>A0A9P5N073_9AGAM</name>
<organism evidence="2 3">
    <name type="scientific">Russula ochroleuca</name>
    <dbReference type="NCBI Taxonomy" id="152965"/>
    <lineage>
        <taxon>Eukaryota</taxon>
        <taxon>Fungi</taxon>
        <taxon>Dikarya</taxon>
        <taxon>Basidiomycota</taxon>
        <taxon>Agaricomycotina</taxon>
        <taxon>Agaricomycetes</taxon>
        <taxon>Russulales</taxon>
        <taxon>Russulaceae</taxon>
        <taxon>Russula</taxon>
    </lineage>
</organism>
<feature type="signal peptide" evidence="1">
    <location>
        <begin position="1"/>
        <end position="15"/>
    </location>
</feature>
<comment type="caution">
    <text evidence="2">The sequence shown here is derived from an EMBL/GenBank/DDBJ whole genome shotgun (WGS) entry which is preliminary data.</text>
</comment>